<dbReference type="AlphaFoldDB" id="A0A8X6GSN4"/>
<comment type="caution">
    <text evidence="1">The sequence shown here is derived from an EMBL/GenBank/DDBJ whole genome shotgun (WGS) entry which is preliminary data.</text>
</comment>
<keyword evidence="2" id="KW-1185">Reference proteome</keyword>
<dbReference type="EMBL" id="BMAO01006684">
    <property type="protein sequence ID" value="GFR10546.1"/>
    <property type="molecule type" value="Genomic_DNA"/>
</dbReference>
<reference evidence="1" key="1">
    <citation type="submission" date="2020-07" db="EMBL/GenBank/DDBJ databases">
        <title>Multicomponent nature underlies the extraordinary mechanical properties of spider dragline silk.</title>
        <authorList>
            <person name="Kono N."/>
            <person name="Nakamura H."/>
            <person name="Mori M."/>
            <person name="Yoshida Y."/>
            <person name="Ohtoshi R."/>
            <person name="Malay A.D."/>
            <person name="Moran D.A.P."/>
            <person name="Tomita M."/>
            <person name="Numata K."/>
            <person name="Arakawa K."/>
        </authorList>
    </citation>
    <scope>NUCLEOTIDE SEQUENCE</scope>
</reference>
<gene>
    <name evidence="1" type="ORF">TNCT_662551</name>
</gene>
<accession>A0A8X6GSN4</accession>
<evidence type="ECO:0000313" key="1">
    <source>
        <dbReference type="EMBL" id="GFR10546.1"/>
    </source>
</evidence>
<name>A0A8X6GSN4_TRICU</name>
<proteinExistence type="predicted"/>
<evidence type="ECO:0000313" key="2">
    <source>
        <dbReference type="Proteomes" id="UP000887116"/>
    </source>
</evidence>
<dbReference type="Proteomes" id="UP000887116">
    <property type="component" value="Unassembled WGS sequence"/>
</dbReference>
<dbReference type="OrthoDB" id="10333605at2759"/>
<organism evidence="1 2">
    <name type="scientific">Trichonephila clavata</name>
    <name type="common">Joro spider</name>
    <name type="synonym">Nephila clavata</name>
    <dbReference type="NCBI Taxonomy" id="2740835"/>
    <lineage>
        <taxon>Eukaryota</taxon>
        <taxon>Metazoa</taxon>
        <taxon>Ecdysozoa</taxon>
        <taxon>Arthropoda</taxon>
        <taxon>Chelicerata</taxon>
        <taxon>Arachnida</taxon>
        <taxon>Araneae</taxon>
        <taxon>Araneomorphae</taxon>
        <taxon>Entelegynae</taxon>
        <taxon>Araneoidea</taxon>
        <taxon>Nephilidae</taxon>
        <taxon>Trichonephila</taxon>
    </lineage>
</organism>
<sequence>MSSLPRSARANNDSGTAANVADPFEEAVTVIHSIIEGVKKTNDENKWQECVGNFNYSSMIRLLNQQSSHFRRACSFVKTEENFKLNDNVVQSLEDLASGLSKLREFLRPFVPLIGEKRSRDTYSNELHPYNEGRKIYSNLGCLTPIGKGISIYSNDVPEDEFEIIDKLANGFLFFHVRPDWKDSVEDQTISVSKKGIEIIVKIKRAGELVQDQSQPPSFFDRCKTLSEDFEKINNEMKKQLNNITKKIDIVD</sequence>
<protein>
    <submittedName>
        <fullName evidence="1">Uncharacterized protein</fullName>
    </submittedName>
</protein>